<evidence type="ECO:0000256" key="1">
    <source>
        <dbReference type="ARBA" id="ARBA00004127"/>
    </source>
</evidence>
<feature type="transmembrane region" description="Helical" evidence="7">
    <location>
        <begin position="398"/>
        <end position="422"/>
    </location>
</feature>
<proteinExistence type="inferred from homology"/>
<dbReference type="GO" id="GO:0005345">
    <property type="term" value="F:purine nucleobase transmembrane transporter activity"/>
    <property type="evidence" value="ECO:0007669"/>
    <property type="project" value="TreeGrafter"/>
</dbReference>
<evidence type="ECO:0000256" key="5">
    <source>
        <dbReference type="ARBA" id="ARBA00022989"/>
    </source>
</evidence>
<feature type="transmembrane region" description="Helical" evidence="7">
    <location>
        <begin position="34"/>
        <end position="54"/>
    </location>
</feature>
<keyword evidence="6 7" id="KW-0472">Membrane</keyword>
<dbReference type="InterPro" id="IPR006043">
    <property type="entry name" value="NCS2"/>
</dbReference>
<evidence type="ECO:0000256" key="6">
    <source>
        <dbReference type="ARBA" id="ARBA00023136"/>
    </source>
</evidence>
<name>A0A7W4J2B8_9PROT</name>
<comment type="subcellular location">
    <subcellularLocation>
        <location evidence="1">Endomembrane system</location>
        <topology evidence="1">Multi-pass membrane protein</topology>
    </subcellularLocation>
</comment>
<evidence type="ECO:0000256" key="3">
    <source>
        <dbReference type="ARBA" id="ARBA00022448"/>
    </source>
</evidence>
<feature type="transmembrane region" description="Helical" evidence="7">
    <location>
        <begin position="110"/>
        <end position="131"/>
    </location>
</feature>
<evidence type="ECO:0000256" key="4">
    <source>
        <dbReference type="ARBA" id="ARBA00022692"/>
    </source>
</evidence>
<dbReference type="GO" id="GO:0005886">
    <property type="term" value="C:plasma membrane"/>
    <property type="evidence" value="ECO:0007669"/>
    <property type="project" value="TreeGrafter"/>
</dbReference>
<feature type="transmembrane region" description="Helical" evidence="7">
    <location>
        <begin position="367"/>
        <end position="386"/>
    </location>
</feature>
<feature type="transmembrane region" description="Helical" evidence="7">
    <location>
        <begin position="434"/>
        <end position="451"/>
    </location>
</feature>
<evidence type="ECO:0000313" key="8">
    <source>
        <dbReference type="EMBL" id="MBB2173362.1"/>
    </source>
</evidence>
<comment type="similarity">
    <text evidence="2">Belongs to the nucleobase:cation symporter-2 (NCS2) (TC 2.A.40) family. Azg-like subfamily.</text>
</comment>
<dbReference type="InterPro" id="IPR045018">
    <property type="entry name" value="Azg-like"/>
</dbReference>
<sequence>MNRIDQIDHISRNNSRLDRTFHLSVRRTTAMREFIAGLSTFGAMAYILAVNPAIMATAGLDRHDMVMTTIAAAAFGTLLMALFANLPIALAPTMSSNIVFAQIVVVHMGIAPRVAFAAVFLSGLIFTLLSLTQWRQKIVLGFPEPIAHGIRFAIGAFIARIGMTTGGLAVPSHEGLTFGSLANASTQLVAAGLLATALLMRLRIPAAMLIVILALTVAGCFLHKPDGDVIMHLPARIVEWPTYPAHLLFPFDFGGLLTELPIILPILAYFFLSDFFDATGTMMAVTQQAQLAREDGRIVPGRAAFVSDGIASVVGATLGTCTVSAYLESLVGVEAGGRTGLSSVVVGVLFGLSAFFWPLITAIPAIATAPALMIVGLNMLAGLTSLPRKTTDDVLPPILMVLVTVMTGNFMVSLAFGLLLYTGLIIVTRRWQRLTPMLIGLDMVFSVFLILESQIQGR</sequence>
<feature type="transmembrane region" description="Helical" evidence="7">
    <location>
        <begin position="66"/>
        <end position="90"/>
    </location>
</feature>
<feature type="transmembrane region" description="Helical" evidence="7">
    <location>
        <begin position="305"/>
        <end position="327"/>
    </location>
</feature>
<feature type="transmembrane region" description="Helical" evidence="7">
    <location>
        <begin position="206"/>
        <end position="224"/>
    </location>
</feature>
<keyword evidence="9" id="KW-1185">Reference proteome</keyword>
<protein>
    <submittedName>
        <fullName evidence="8">NCS2 family permease</fullName>
    </submittedName>
</protein>
<comment type="caution">
    <text evidence="8">The sequence shown here is derived from an EMBL/GenBank/DDBJ whole genome shotgun (WGS) entry which is preliminary data.</text>
</comment>
<dbReference type="PANTHER" id="PTHR43337">
    <property type="entry name" value="XANTHINE/URACIL PERMEASE C887.17-RELATED"/>
    <property type="match status" value="1"/>
</dbReference>
<keyword evidence="3" id="KW-0813">Transport</keyword>
<dbReference type="GO" id="GO:0012505">
    <property type="term" value="C:endomembrane system"/>
    <property type="evidence" value="ECO:0007669"/>
    <property type="project" value="UniProtKB-SubCell"/>
</dbReference>
<accession>A0A7W4J2B8</accession>
<dbReference type="Proteomes" id="UP000577891">
    <property type="component" value="Unassembled WGS sequence"/>
</dbReference>
<feature type="transmembrane region" description="Helical" evidence="7">
    <location>
        <begin position="339"/>
        <end position="360"/>
    </location>
</feature>
<dbReference type="Pfam" id="PF00860">
    <property type="entry name" value="Xan_ur_permease"/>
    <property type="match status" value="1"/>
</dbReference>
<evidence type="ECO:0000256" key="2">
    <source>
        <dbReference type="ARBA" id="ARBA00005697"/>
    </source>
</evidence>
<dbReference type="AlphaFoldDB" id="A0A7W4J2B8"/>
<keyword evidence="4 7" id="KW-0812">Transmembrane</keyword>
<dbReference type="RefSeq" id="WP_182979870.1">
    <property type="nucleotide sequence ID" value="NZ_JABEQE010000014.1"/>
</dbReference>
<feature type="transmembrane region" description="Helical" evidence="7">
    <location>
        <begin position="262"/>
        <end position="285"/>
    </location>
</feature>
<feature type="transmembrane region" description="Helical" evidence="7">
    <location>
        <begin position="176"/>
        <end position="199"/>
    </location>
</feature>
<evidence type="ECO:0000313" key="9">
    <source>
        <dbReference type="Proteomes" id="UP000577891"/>
    </source>
</evidence>
<keyword evidence="5 7" id="KW-1133">Transmembrane helix</keyword>
<gene>
    <name evidence="8" type="ORF">HLH35_14755</name>
</gene>
<reference evidence="8 9" key="1">
    <citation type="submission" date="2020-04" db="EMBL/GenBank/DDBJ databases">
        <title>Description of novel Gluconacetobacter.</title>
        <authorList>
            <person name="Sombolestani A."/>
        </authorList>
    </citation>
    <scope>NUCLEOTIDE SEQUENCE [LARGE SCALE GENOMIC DNA]</scope>
    <source>
        <strain evidence="8 9">LMG 27724</strain>
    </source>
</reference>
<evidence type="ECO:0000256" key="7">
    <source>
        <dbReference type="SAM" id="Phobius"/>
    </source>
</evidence>
<organism evidence="8 9">
    <name type="scientific">Gluconacetobacter asukensis</name>
    <dbReference type="NCBI Taxonomy" id="1017181"/>
    <lineage>
        <taxon>Bacteria</taxon>
        <taxon>Pseudomonadati</taxon>
        <taxon>Pseudomonadota</taxon>
        <taxon>Alphaproteobacteria</taxon>
        <taxon>Acetobacterales</taxon>
        <taxon>Acetobacteraceae</taxon>
        <taxon>Gluconacetobacter</taxon>
    </lineage>
</organism>
<dbReference type="PANTHER" id="PTHR43337:SF1">
    <property type="entry name" value="XANTHINE_URACIL PERMEASE C887.17-RELATED"/>
    <property type="match status" value="1"/>
</dbReference>
<dbReference type="EMBL" id="JABEQE010000014">
    <property type="protein sequence ID" value="MBB2173362.1"/>
    <property type="molecule type" value="Genomic_DNA"/>
</dbReference>